<feature type="compositionally biased region" description="Polar residues" evidence="1">
    <location>
        <begin position="378"/>
        <end position="392"/>
    </location>
</feature>
<evidence type="ECO:0000313" key="3">
    <source>
        <dbReference type="Proteomes" id="UP000275385"/>
    </source>
</evidence>
<feature type="compositionally biased region" description="Basic and acidic residues" evidence="1">
    <location>
        <begin position="260"/>
        <end position="278"/>
    </location>
</feature>
<feature type="region of interest" description="Disordered" evidence="1">
    <location>
        <begin position="254"/>
        <end position="309"/>
    </location>
</feature>
<protein>
    <submittedName>
        <fullName evidence="2">Uncharacterized protein</fullName>
    </submittedName>
</protein>
<organism evidence="2 3">
    <name type="scientific">Coniochaeta pulveracea</name>
    <dbReference type="NCBI Taxonomy" id="177199"/>
    <lineage>
        <taxon>Eukaryota</taxon>
        <taxon>Fungi</taxon>
        <taxon>Dikarya</taxon>
        <taxon>Ascomycota</taxon>
        <taxon>Pezizomycotina</taxon>
        <taxon>Sordariomycetes</taxon>
        <taxon>Sordariomycetidae</taxon>
        <taxon>Coniochaetales</taxon>
        <taxon>Coniochaetaceae</taxon>
        <taxon>Coniochaeta</taxon>
    </lineage>
</organism>
<name>A0A420YL21_9PEZI</name>
<accession>A0A420YL21</accession>
<keyword evidence="3" id="KW-1185">Reference proteome</keyword>
<dbReference type="AlphaFoldDB" id="A0A420YL21"/>
<feature type="compositionally biased region" description="Basic residues" evidence="1">
    <location>
        <begin position="279"/>
        <end position="292"/>
    </location>
</feature>
<evidence type="ECO:0000256" key="1">
    <source>
        <dbReference type="SAM" id="MobiDB-lite"/>
    </source>
</evidence>
<feature type="region of interest" description="Disordered" evidence="1">
    <location>
        <begin position="326"/>
        <end position="357"/>
    </location>
</feature>
<reference evidence="2 3" key="1">
    <citation type="submission" date="2018-08" db="EMBL/GenBank/DDBJ databases">
        <title>Draft genome of the lignicolous fungus Coniochaeta pulveracea.</title>
        <authorList>
            <person name="Borstlap C.J."/>
            <person name="De Witt R.N."/>
            <person name="Botha A."/>
            <person name="Volschenk H."/>
        </authorList>
    </citation>
    <scope>NUCLEOTIDE SEQUENCE [LARGE SCALE GENOMIC DNA]</scope>
    <source>
        <strain evidence="2 3">CAB683</strain>
    </source>
</reference>
<sequence>MESQPRMVHKPFALHQLIPNAGLKFPGNHIILGRQDRDDAVLKGVRRAVRGGNPTRAEGRRLFADLIDHAERCLPLRSIQRHSRANYWRVLAERWEESSGVCLLAEDVRDILLAILRAERQFTGPKTDSLWFPTKVRAINEYLRVNESSSDEAAELLIEVRAPKINVFQPPPDIRVPWSSITRQQPVVPYSSAPHQPPVNTEDVMDVDQPVVQSQTVANQHTTMGIVDEESHIESQARSDPGYDGAVAQAIHNAGLQPKQESEAIIPKKKEKKPLSDAKKRKKRERQGRNRLKAGYTKPFPNPRQKRAFKRRKALEDAKLEEELQALWDATPSSEEETTSGLHNATPPAGPALSSVTAPFDNLTLRSRLLSTPHPLAASTTGTVPASQSQNFAEAGAQVENKSPFDSFFSNLTLRYVPKPNESQLGREYNAEDEDEIEQGMS</sequence>
<dbReference type="Proteomes" id="UP000275385">
    <property type="component" value="Unassembled WGS sequence"/>
</dbReference>
<gene>
    <name evidence="2" type="ORF">DL546_008456</name>
</gene>
<feature type="region of interest" description="Disordered" evidence="1">
    <location>
        <begin position="420"/>
        <end position="442"/>
    </location>
</feature>
<dbReference type="EMBL" id="QVQW01000004">
    <property type="protein sequence ID" value="RKU48593.1"/>
    <property type="molecule type" value="Genomic_DNA"/>
</dbReference>
<proteinExistence type="predicted"/>
<comment type="caution">
    <text evidence="2">The sequence shown here is derived from an EMBL/GenBank/DDBJ whole genome shotgun (WGS) entry which is preliminary data.</text>
</comment>
<evidence type="ECO:0000313" key="2">
    <source>
        <dbReference type="EMBL" id="RKU48593.1"/>
    </source>
</evidence>
<feature type="compositionally biased region" description="Acidic residues" evidence="1">
    <location>
        <begin position="431"/>
        <end position="442"/>
    </location>
</feature>
<feature type="region of interest" description="Disordered" evidence="1">
    <location>
        <begin position="374"/>
        <end position="400"/>
    </location>
</feature>